<dbReference type="Proteomes" id="UP000821866">
    <property type="component" value="Chromosome 3"/>
</dbReference>
<evidence type="ECO:0000256" key="1">
    <source>
        <dbReference type="ARBA" id="ARBA00004141"/>
    </source>
</evidence>
<dbReference type="EMBL" id="JABSTU010000005">
    <property type="protein sequence ID" value="KAH8032563.1"/>
    <property type="molecule type" value="Genomic_DNA"/>
</dbReference>
<evidence type="ECO:0000256" key="3">
    <source>
        <dbReference type="ARBA" id="ARBA00022692"/>
    </source>
</evidence>
<evidence type="ECO:0000256" key="5">
    <source>
        <dbReference type="ARBA" id="ARBA00022989"/>
    </source>
</evidence>
<evidence type="ECO:0000256" key="6">
    <source>
        <dbReference type="ARBA" id="ARBA00023136"/>
    </source>
</evidence>
<evidence type="ECO:0000256" key="2">
    <source>
        <dbReference type="ARBA" id="ARBA00008141"/>
    </source>
</evidence>
<evidence type="ECO:0008006" key="11">
    <source>
        <dbReference type="Google" id="ProtNLM"/>
    </source>
</evidence>
<dbReference type="Pfam" id="PF04923">
    <property type="entry name" value="Ninjurin"/>
    <property type="match status" value="1"/>
</dbReference>
<sequence>MSAPLAADAPLLPSATPVASGCRRGGVDEGTPRLYRDVFAGRTFRVGLCGDEDTRPSLTHALKPLCGSAGTARSREEKPGWRLRFARAVATTDVVVLYKRVTQARVNGDGMAATGLSEDVREPPDRRLIEREGSPEAPYPPAEPGFVTPSMPGGSGPGGKRVRCMDMNLYATKKSIAQGMMDIALLTANASQLKHLLHEGPEANRFYGLTVACVALSIGLQVMVGILLIFNGRYNINKTHQQRRAELFNNVIIIGVFLITVINIFVSAFSGPE</sequence>
<keyword evidence="4" id="KW-0130">Cell adhesion</keyword>
<feature type="transmembrane region" description="Helical" evidence="8">
    <location>
        <begin position="251"/>
        <end position="270"/>
    </location>
</feature>
<evidence type="ECO:0000256" key="4">
    <source>
        <dbReference type="ARBA" id="ARBA00022889"/>
    </source>
</evidence>
<dbReference type="GO" id="GO:0016020">
    <property type="term" value="C:membrane"/>
    <property type="evidence" value="ECO:0007669"/>
    <property type="project" value="UniProtKB-SubCell"/>
</dbReference>
<proteinExistence type="inferred from homology"/>
<dbReference type="GO" id="GO:0042246">
    <property type="term" value="P:tissue regeneration"/>
    <property type="evidence" value="ECO:0007669"/>
    <property type="project" value="InterPro"/>
</dbReference>
<keyword evidence="10" id="KW-1185">Reference proteome</keyword>
<accession>A0A9J6EDN2</accession>
<organism evidence="9 10">
    <name type="scientific">Rhipicephalus microplus</name>
    <name type="common">Cattle tick</name>
    <name type="synonym">Boophilus microplus</name>
    <dbReference type="NCBI Taxonomy" id="6941"/>
    <lineage>
        <taxon>Eukaryota</taxon>
        <taxon>Metazoa</taxon>
        <taxon>Ecdysozoa</taxon>
        <taxon>Arthropoda</taxon>
        <taxon>Chelicerata</taxon>
        <taxon>Arachnida</taxon>
        <taxon>Acari</taxon>
        <taxon>Parasitiformes</taxon>
        <taxon>Ixodida</taxon>
        <taxon>Ixodoidea</taxon>
        <taxon>Ixodidae</taxon>
        <taxon>Rhipicephalinae</taxon>
        <taxon>Rhipicephalus</taxon>
        <taxon>Boophilus</taxon>
    </lineage>
</organism>
<keyword evidence="3 8" id="KW-0812">Transmembrane</keyword>
<evidence type="ECO:0000256" key="7">
    <source>
        <dbReference type="SAM" id="MobiDB-lite"/>
    </source>
</evidence>
<comment type="caution">
    <text evidence="9">The sequence shown here is derived from an EMBL/GenBank/DDBJ whole genome shotgun (WGS) entry which is preliminary data.</text>
</comment>
<comment type="subcellular location">
    <subcellularLocation>
        <location evidence="1">Membrane</location>
        <topology evidence="1">Multi-pass membrane protein</topology>
    </subcellularLocation>
</comment>
<protein>
    <recommendedName>
        <fullName evidence="11">Integral to membrane</fullName>
    </recommendedName>
</protein>
<evidence type="ECO:0000256" key="8">
    <source>
        <dbReference type="SAM" id="Phobius"/>
    </source>
</evidence>
<keyword evidence="5 8" id="KW-1133">Transmembrane helix</keyword>
<dbReference type="PANTHER" id="PTHR12316">
    <property type="entry name" value="NINJURIN-RELATED"/>
    <property type="match status" value="1"/>
</dbReference>
<name>A0A9J6EDN2_RHIMP</name>
<dbReference type="PANTHER" id="PTHR12316:SF17">
    <property type="entry name" value="NINJURIN C, ISOFORM D"/>
    <property type="match status" value="1"/>
</dbReference>
<reference evidence="9" key="2">
    <citation type="submission" date="2021-09" db="EMBL/GenBank/DDBJ databases">
        <authorList>
            <person name="Jia N."/>
            <person name="Wang J."/>
            <person name="Shi W."/>
            <person name="Du L."/>
            <person name="Sun Y."/>
            <person name="Zhan W."/>
            <person name="Jiang J."/>
            <person name="Wang Q."/>
            <person name="Zhang B."/>
            <person name="Ji P."/>
            <person name="Sakyi L.B."/>
            <person name="Cui X."/>
            <person name="Yuan T."/>
            <person name="Jiang B."/>
            <person name="Yang W."/>
            <person name="Lam T.T.-Y."/>
            <person name="Chang Q."/>
            <person name="Ding S."/>
            <person name="Wang X."/>
            <person name="Zhu J."/>
            <person name="Ruan X."/>
            <person name="Zhao L."/>
            <person name="Wei J."/>
            <person name="Que T."/>
            <person name="Du C."/>
            <person name="Cheng J."/>
            <person name="Dai P."/>
            <person name="Han X."/>
            <person name="Huang E."/>
            <person name="Gao Y."/>
            <person name="Liu J."/>
            <person name="Shao H."/>
            <person name="Ye R."/>
            <person name="Li L."/>
            <person name="Wei W."/>
            <person name="Wang X."/>
            <person name="Wang C."/>
            <person name="Huo Q."/>
            <person name="Li W."/>
            <person name="Guo W."/>
            <person name="Chen H."/>
            <person name="Chen S."/>
            <person name="Zhou L."/>
            <person name="Zhou L."/>
            <person name="Ni X."/>
            <person name="Tian J."/>
            <person name="Zhou Y."/>
            <person name="Sheng Y."/>
            <person name="Liu T."/>
            <person name="Pan Y."/>
            <person name="Xia L."/>
            <person name="Li J."/>
            <person name="Zhao F."/>
            <person name="Cao W."/>
        </authorList>
    </citation>
    <scope>NUCLEOTIDE SEQUENCE</scope>
    <source>
        <strain evidence="9">Rmic-2018</strain>
        <tissue evidence="9">Larvae</tissue>
    </source>
</reference>
<dbReference type="InterPro" id="IPR007007">
    <property type="entry name" value="Ninjurin"/>
</dbReference>
<dbReference type="AlphaFoldDB" id="A0A9J6EDN2"/>
<comment type="similarity">
    <text evidence="2">Belongs to the ninjurin family.</text>
</comment>
<reference evidence="9" key="1">
    <citation type="journal article" date="2020" name="Cell">
        <title>Large-Scale Comparative Analyses of Tick Genomes Elucidate Their Genetic Diversity and Vector Capacities.</title>
        <authorList>
            <consortium name="Tick Genome and Microbiome Consortium (TIGMIC)"/>
            <person name="Jia N."/>
            <person name="Wang J."/>
            <person name="Shi W."/>
            <person name="Du L."/>
            <person name="Sun Y."/>
            <person name="Zhan W."/>
            <person name="Jiang J.F."/>
            <person name="Wang Q."/>
            <person name="Zhang B."/>
            <person name="Ji P."/>
            <person name="Bell-Sakyi L."/>
            <person name="Cui X.M."/>
            <person name="Yuan T.T."/>
            <person name="Jiang B.G."/>
            <person name="Yang W.F."/>
            <person name="Lam T.T."/>
            <person name="Chang Q.C."/>
            <person name="Ding S.J."/>
            <person name="Wang X.J."/>
            <person name="Zhu J.G."/>
            <person name="Ruan X.D."/>
            <person name="Zhao L."/>
            <person name="Wei J.T."/>
            <person name="Ye R.Z."/>
            <person name="Que T.C."/>
            <person name="Du C.H."/>
            <person name="Zhou Y.H."/>
            <person name="Cheng J.X."/>
            <person name="Dai P.F."/>
            <person name="Guo W.B."/>
            <person name="Han X.H."/>
            <person name="Huang E.J."/>
            <person name="Li L.F."/>
            <person name="Wei W."/>
            <person name="Gao Y.C."/>
            <person name="Liu J.Z."/>
            <person name="Shao H.Z."/>
            <person name="Wang X."/>
            <person name="Wang C.C."/>
            <person name="Yang T.C."/>
            <person name="Huo Q.B."/>
            <person name="Li W."/>
            <person name="Chen H.Y."/>
            <person name="Chen S.E."/>
            <person name="Zhou L.G."/>
            <person name="Ni X.B."/>
            <person name="Tian J.H."/>
            <person name="Sheng Y."/>
            <person name="Liu T."/>
            <person name="Pan Y.S."/>
            <person name="Xia L.Y."/>
            <person name="Li J."/>
            <person name="Zhao F."/>
            <person name="Cao W.C."/>
        </authorList>
    </citation>
    <scope>NUCLEOTIDE SEQUENCE</scope>
    <source>
        <strain evidence="9">Rmic-2018</strain>
    </source>
</reference>
<gene>
    <name evidence="9" type="ORF">HPB51_026016</name>
</gene>
<feature type="region of interest" description="Disordered" evidence="7">
    <location>
        <begin position="130"/>
        <end position="157"/>
    </location>
</feature>
<evidence type="ECO:0000313" key="9">
    <source>
        <dbReference type="EMBL" id="KAH8032563.1"/>
    </source>
</evidence>
<feature type="transmembrane region" description="Helical" evidence="8">
    <location>
        <begin position="206"/>
        <end position="230"/>
    </location>
</feature>
<keyword evidence="6 8" id="KW-0472">Membrane</keyword>
<evidence type="ECO:0000313" key="10">
    <source>
        <dbReference type="Proteomes" id="UP000821866"/>
    </source>
</evidence>
<dbReference type="VEuPathDB" id="VectorBase:LOC119163403"/>
<dbReference type="GO" id="GO:0007155">
    <property type="term" value="P:cell adhesion"/>
    <property type="evidence" value="ECO:0007669"/>
    <property type="project" value="UniProtKB-KW"/>
</dbReference>